<dbReference type="OrthoDB" id="3725739at2"/>
<proteinExistence type="predicted"/>
<dbReference type="AlphaFoldDB" id="A0A840G4M1"/>
<dbReference type="RefSeq" id="WP_153117142.1">
    <property type="nucleotide sequence ID" value="NZ_JACIGE010000001.1"/>
</dbReference>
<organism evidence="1 2">
    <name type="scientific">Rhodocyclus tenuis</name>
    <name type="common">Rhodospirillum tenue</name>
    <dbReference type="NCBI Taxonomy" id="1066"/>
    <lineage>
        <taxon>Bacteria</taxon>
        <taxon>Pseudomonadati</taxon>
        <taxon>Pseudomonadota</taxon>
        <taxon>Betaproteobacteria</taxon>
        <taxon>Rhodocyclales</taxon>
        <taxon>Rhodocyclaceae</taxon>
        <taxon>Rhodocyclus</taxon>
    </lineage>
</organism>
<dbReference type="Pfam" id="PF05610">
    <property type="entry name" value="DUF779"/>
    <property type="match status" value="1"/>
</dbReference>
<keyword evidence="2" id="KW-1185">Reference proteome</keyword>
<accession>A0A840G4M1</accession>
<dbReference type="PIRSF" id="PIRSF009151">
    <property type="entry name" value="DUF779"/>
    <property type="match status" value="1"/>
</dbReference>
<dbReference type="Proteomes" id="UP000587070">
    <property type="component" value="Unassembled WGS sequence"/>
</dbReference>
<dbReference type="InterPro" id="IPR008497">
    <property type="entry name" value="DUF779"/>
</dbReference>
<dbReference type="EMBL" id="JACIGE010000001">
    <property type="protein sequence ID" value="MBB4245688.1"/>
    <property type="molecule type" value="Genomic_DNA"/>
</dbReference>
<protein>
    <recommendedName>
        <fullName evidence="3">DUF779 domain-containing protein</fullName>
    </recommendedName>
</protein>
<reference evidence="1 2" key="1">
    <citation type="submission" date="2020-08" db="EMBL/GenBank/DDBJ databases">
        <title>Genome sequencing of Purple Non-Sulfur Bacteria from various extreme environments.</title>
        <authorList>
            <person name="Mayer M."/>
        </authorList>
    </citation>
    <scope>NUCLEOTIDE SEQUENCE [LARGE SCALE GENOMIC DNA]</scope>
    <source>
        <strain evidence="1 2">2761</strain>
    </source>
</reference>
<evidence type="ECO:0008006" key="3">
    <source>
        <dbReference type="Google" id="ProtNLM"/>
    </source>
</evidence>
<gene>
    <name evidence="1" type="ORF">GGD90_000037</name>
</gene>
<evidence type="ECO:0000313" key="1">
    <source>
        <dbReference type="EMBL" id="MBB4245688.1"/>
    </source>
</evidence>
<name>A0A840G4M1_RHOTE</name>
<sequence length="126" mass="13441">MPEKVLATPAALDLIALLKDRYGPSLEFHQSGGCCDNSSANCFLPGEITVGAGDVQLGEIGGCPFYISRAQYAYWKHTQLIIDVVDGNSGSFSLEASEGKTFHTRSRLFSAAELKELQAETGPAAD</sequence>
<evidence type="ECO:0000313" key="2">
    <source>
        <dbReference type="Proteomes" id="UP000587070"/>
    </source>
</evidence>
<comment type="caution">
    <text evidence="1">The sequence shown here is derived from an EMBL/GenBank/DDBJ whole genome shotgun (WGS) entry which is preliminary data.</text>
</comment>